<protein>
    <submittedName>
        <fullName evidence="2">Uncharacterized protein</fullName>
    </submittedName>
</protein>
<evidence type="ECO:0000313" key="3">
    <source>
        <dbReference type="Proteomes" id="UP000221165"/>
    </source>
</evidence>
<feature type="non-terminal residue" evidence="2">
    <location>
        <position position="1"/>
    </location>
</feature>
<organism evidence="2 3">
    <name type="scientific">Cystoisospora suis</name>
    <dbReference type="NCBI Taxonomy" id="483139"/>
    <lineage>
        <taxon>Eukaryota</taxon>
        <taxon>Sar</taxon>
        <taxon>Alveolata</taxon>
        <taxon>Apicomplexa</taxon>
        <taxon>Conoidasida</taxon>
        <taxon>Coccidia</taxon>
        <taxon>Eucoccidiorida</taxon>
        <taxon>Eimeriorina</taxon>
        <taxon>Sarcocystidae</taxon>
        <taxon>Cystoisospora</taxon>
    </lineage>
</organism>
<gene>
    <name evidence="2" type="ORF">CSUI_007410</name>
</gene>
<dbReference type="Proteomes" id="UP000221165">
    <property type="component" value="Unassembled WGS sequence"/>
</dbReference>
<proteinExistence type="predicted"/>
<keyword evidence="3" id="KW-1185">Reference proteome</keyword>
<accession>A0A2C6KR08</accession>
<evidence type="ECO:0000313" key="2">
    <source>
        <dbReference type="EMBL" id="PHJ18763.1"/>
    </source>
</evidence>
<evidence type="ECO:0000256" key="1">
    <source>
        <dbReference type="SAM" id="MobiDB-lite"/>
    </source>
</evidence>
<feature type="region of interest" description="Disordered" evidence="1">
    <location>
        <begin position="1"/>
        <end position="26"/>
    </location>
</feature>
<reference evidence="2 3" key="1">
    <citation type="journal article" date="2017" name="Int. J. Parasitol.">
        <title>The genome of the protozoan parasite Cystoisospora suis and a reverse vaccinology approach to identify vaccine candidates.</title>
        <authorList>
            <person name="Palmieri N."/>
            <person name="Shrestha A."/>
            <person name="Ruttkowski B."/>
            <person name="Beck T."/>
            <person name="Vogl C."/>
            <person name="Tomley F."/>
            <person name="Blake D.P."/>
            <person name="Joachim A."/>
        </authorList>
    </citation>
    <scope>NUCLEOTIDE SEQUENCE [LARGE SCALE GENOMIC DNA]</scope>
    <source>
        <strain evidence="2 3">Wien I</strain>
    </source>
</reference>
<comment type="caution">
    <text evidence="2">The sequence shown here is derived from an EMBL/GenBank/DDBJ whole genome shotgun (WGS) entry which is preliminary data.</text>
</comment>
<dbReference type="AlphaFoldDB" id="A0A2C6KR08"/>
<dbReference type="VEuPathDB" id="ToxoDB:CSUI_007410"/>
<dbReference type="EMBL" id="MIGC01003910">
    <property type="protein sequence ID" value="PHJ18763.1"/>
    <property type="molecule type" value="Genomic_DNA"/>
</dbReference>
<feature type="compositionally biased region" description="Polar residues" evidence="1">
    <location>
        <begin position="1"/>
        <end position="13"/>
    </location>
</feature>
<name>A0A2C6KR08_9APIC</name>
<sequence length="26" mass="2900">QPSFPHLSSPTNRRINRAHSAAVSLR</sequence>